<comment type="caution">
    <text evidence="3">The sequence shown here is derived from an EMBL/GenBank/DDBJ whole genome shotgun (WGS) entry which is preliminary data.</text>
</comment>
<organism evidence="3 4">
    <name type="scientific">Pristionchus fissidentatus</name>
    <dbReference type="NCBI Taxonomy" id="1538716"/>
    <lineage>
        <taxon>Eukaryota</taxon>
        <taxon>Metazoa</taxon>
        <taxon>Ecdysozoa</taxon>
        <taxon>Nematoda</taxon>
        <taxon>Chromadorea</taxon>
        <taxon>Rhabditida</taxon>
        <taxon>Rhabditina</taxon>
        <taxon>Diplogasteromorpha</taxon>
        <taxon>Diplogasteroidea</taxon>
        <taxon>Neodiplogasteridae</taxon>
        <taxon>Pristionchus</taxon>
    </lineage>
</organism>
<dbReference type="AlphaFoldDB" id="A0AAV5W1R9"/>
<proteinExistence type="predicted"/>
<name>A0AAV5W1R9_9BILA</name>
<protein>
    <submittedName>
        <fullName evidence="3">Uncharacterized protein</fullName>
    </submittedName>
</protein>
<sequence>PIYFKNTMRERLREVSEFQRSLEAQLDAEEGFLESLSTDDGMVLRHRKSSGRYDNHNEIPDHPTVVPSSSRRSARRAWEDERTAPRTKSEAKMALEKTIQEDLSRLNEKLDRIQHLLHEDQESYASSEVDLEAEEPVRVIHDEMEEPSLPPEIERLDFRALTPPVEVGRRRPAKQPKATAPTSKSERTLERIPPWVKPVPLKAPVKAPSKPTLPPSEIAPVEIMTAPARAERGCQVEAMLDVATLN</sequence>
<feature type="region of interest" description="Disordered" evidence="2">
    <location>
        <begin position="50"/>
        <end position="91"/>
    </location>
</feature>
<keyword evidence="4" id="KW-1185">Reference proteome</keyword>
<reference evidence="3" key="1">
    <citation type="submission" date="2023-10" db="EMBL/GenBank/DDBJ databases">
        <title>Genome assembly of Pristionchus species.</title>
        <authorList>
            <person name="Yoshida K."/>
            <person name="Sommer R.J."/>
        </authorList>
    </citation>
    <scope>NUCLEOTIDE SEQUENCE</scope>
    <source>
        <strain evidence="3">RS5133</strain>
    </source>
</reference>
<dbReference type="EMBL" id="BTSY01000004">
    <property type="protein sequence ID" value="GMT24659.1"/>
    <property type="molecule type" value="Genomic_DNA"/>
</dbReference>
<feature type="non-terminal residue" evidence="3">
    <location>
        <position position="1"/>
    </location>
</feature>
<evidence type="ECO:0000256" key="2">
    <source>
        <dbReference type="SAM" id="MobiDB-lite"/>
    </source>
</evidence>
<gene>
    <name evidence="3" type="ORF">PFISCL1PPCAC_15956</name>
</gene>
<evidence type="ECO:0000313" key="4">
    <source>
        <dbReference type="Proteomes" id="UP001432322"/>
    </source>
</evidence>
<feature type="non-terminal residue" evidence="3">
    <location>
        <position position="246"/>
    </location>
</feature>
<accession>A0AAV5W1R9</accession>
<dbReference type="Proteomes" id="UP001432322">
    <property type="component" value="Unassembled WGS sequence"/>
</dbReference>
<feature type="compositionally biased region" description="Basic and acidic residues" evidence="2">
    <location>
        <begin position="51"/>
        <end position="61"/>
    </location>
</feature>
<feature type="coiled-coil region" evidence="1">
    <location>
        <begin position="96"/>
        <end position="123"/>
    </location>
</feature>
<feature type="region of interest" description="Disordered" evidence="2">
    <location>
        <begin position="166"/>
        <end position="195"/>
    </location>
</feature>
<evidence type="ECO:0000256" key="1">
    <source>
        <dbReference type="SAM" id="Coils"/>
    </source>
</evidence>
<keyword evidence="1" id="KW-0175">Coiled coil</keyword>
<feature type="compositionally biased region" description="Basic and acidic residues" evidence="2">
    <location>
        <begin position="76"/>
        <end position="91"/>
    </location>
</feature>
<evidence type="ECO:0000313" key="3">
    <source>
        <dbReference type="EMBL" id="GMT24659.1"/>
    </source>
</evidence>